<proteinExistence type="predicted"/>
<keyword evidence="3" id="KW-1185">Reference proteome</keyword>
<dbReference type="Gramene" id="TraesJUL4A03G02027140.1">
    <property type="protein sequence ID" value="TraesJUL4A03G02027140.1"/>
    <property type="gene ID" value="TraesJUL4A03G02027140"/>
</dbReference>
<dbReference type="Gramene" id="TraesARI4A03G02043970.1">
    <property type="protein sequence ID" value="TraesARI4A03G02043970.1"/>
    <property type="gene ID" value="TraesARI4A03G02043970"/>
</dbReference>
<dbReference type="PANTHER" id="PTHR36373">
    <property type="entry name" value="EXPRESSED PROTEIN"/>
    <property type="match status" value="1"/>
</dbReference>
<feature type="compositionally biased region" description="Basic and acidic residues" evidence="1">
    <location>
        <begin position="161"/>
        <end position="182"/>
    </location>
</feature>
<gene>
    <name evidence="2" type="primary">LOC123084754</name>
</gene>
<dbReference type="EnsemblPlants" id="TraesCS4A02G014100.1">
    <property type="protein sequence ID" value="TraesCS4A02G014100.1"/>
    <property type="gene ID" value="TraesCS4A02G014100"/>
</dbReference>
<dbReference type="Gramene" id="TraesROB_scaffold_049518_01G000200.1">
    <property type="protein sequence ID" value="TraesROB_scaffold_049518_01G000200.1"/>
    <property type="gene ID" value="TraesROB_scaffold_049518_01G000200"/>
</dbReference>
<feature type="region of interest" description="Disordered" evidence="1">
    <location>
        <begin position="104"/>
        <end position="191"/>
    </location>
</feature>
<feature type="compositionally biased region" description="Basic and acidic residues" evidence="1">
    <location>
        <begin position="344"/>
        <end position="363"/>
    </location>
</feature>
<dbReference type="Gramene" id="TraesJAG4A03G02015530.1">
    <property type="protein sequence ID" value="TraesJAG4A03G02015530.1"/>
    <property type="gene ID" value="TraesJAG4A03G02015530"/>
</dbReference>
<evidence type="ECO:0000313" key="2">
    <source>
        <dbReference type="EnsemblPlants" id="TraesCS4A02G014100.1"/>
    </source>
</evidence>
<dbReference type="Gramene" id="TraesSTA4A03G02004350.1">
    <property type="protein sequence ID" value="TraesSTA4A03G02004350.1"/>
    <property type="gene ID" value="TraesSTA4A03G02004350"/>
</dbReference>
<dbReference type="OrthoDB" id="1924112at2759"/>
<sequence>MESMEPMDIDWSRVVSRFVRDETYEGIEAPHWADLADPDAPTAAVDDDAWFCRPDCKHPKTADDFLGHTPSPKAKLLRSMSAMMPFGERDANLRDANNNLKRRGAVAAGGGGTAAFASPTKPKPPPKKRFQDDAENQDPALTTPPPAAARPPFGAQRWAKNAKEAIKSSAEKRPDVAEKEALLGRNPAPRQLKSTLSARNLFSGKDILGQISDLYNDLKQRMAGGGGNQQPVSESEAMEEMSPRPMNSSGVVEKVDCSSGGGGRVLPDAAKRVARQGTAEKSPSPMKGKKIGLKVEAGKPRSPSVLKEVKATPPTPQRFPSPYVNRVKSVKAAGATSSSPLKKPLKDKVTPNKDQENSKDAKRQPFGVKDMNNNRAYETEESSSGVFWFLKPCTFLVE</sequence>
<dbReference type="PaxDb" id="4565-Traes_4AS_DA5F6C1B9.1"/>
<evidence type="ECO:0000256" key="1">
    <source>
        <dbReference type="SAM" id="MobiDB-lite"/>
    </source>
</evidence>
<dbReference type="Proteomes" id="UP000019116">
    <property type="component" value="Chromosome 4A"/>
</dbReference>
<dbReference type="OMA" id="CRHPKTV"/>
<dbReference type="Gramene" id="TraesCAD_scaffold_046911_01G000200.1">
    <property type="protein sequence ID" value="TraesCAD_scaffold_046911_01G000200.1"/>
    <property type="gene ID" value="TraesCAD_scaffold_046911_01G000200"/>
</dbReference>
<dbReference type="Gramene" id="TraesWEE_scaffold_048449_01G000200.1">
    <property type="protein sequence ID" value="TraesWEE_scaffold_048449_01G000200.1"/>
    <property type="gene ID" value="TraesWEE_scaffold_048449_01G000200"/>
</dbReference>
<dbReference type="Gramene" id="TraesMAC4A03G02007990.1">
    <property type="protein sequence ID" value="TraesMAC4A03G02007990.1"/>
    <property type="gene ID" value="TraesMAC4A03G02007990"/>
</dbReference>
<dbReference type="AlphaFoldDB" id="A0A3B6HQG8"/>
<protein>
    <submittedName>
        <fullName evidence="2">Uncharacterized protein</fullName>
    </submittedName>
</protein>
<reference evidence="2" key="2">
    <citation type="submission" date="2018-10" db="UniProtKB">
        <authorList>
            <consortium name="EnsemblPlants"/>
        </authorList>
    </citation>
    <scope>IDENTIFICATION</scope>
</reference>
<dbReference type="Gramene" id="TraesLDM4A03G02007230.1">
    <property type="protein sequence ID" value="TraesLDM4A03G02007230.1"/>
    <property type="gene ID" value="TraesLDM4A03G02007230"/>
</dbReference>
<dbReference type="Gramene" id="TraesSYM4A03G02033990.1">
    <property type="protein sequence ID" value="TraesSYM4A03G02033990.1"/>
    <property type="gene ID" value="TraesSYM4A03G02033990"/>
</dbReference>
<dbReference type="Gramene" id="TraesPARA_EIv1.0_1303670.1">
    <property type="protein sequence ID" value="TraesPARA_EIv1.0_1303670.1.CDS"/>
    <property type="gene ID" value="TraesPARA_EIv1.0_1303670"/>
</dbReference>
<dbReference type="Gramene" id="TraesCS4A03G0024000.1">
    <property type="protein sequence ID" value="TraesCS4A03G0024000.1.CDS"/>
    <property type="gene ID" value="TraesCS4A03G0024000"/>
</dbReference>
<dbReference type="RefSeq" id="XP_044362186.1">
    <property type="nucleotide sequence ID" value="XM_044506251.1"/>
</dbReference>
<dbReference type="PANTHER" id="PTHR36373:SF1">
    <property type="entry name" value="EXPRESSED PROTEIN"/>
    <property type="match status" value="1"/>
</dbReference>
<dbReference type="KEGG" id="taes:123084754"/>
<dbReference type="Gramene" id="TraesCS4A02G014100.1">
    <property type="protein sequence ID" value="TraesCS4A02G014100.1"/>
    <property type="gene ID" value="TraesCS4A02G014100"/>
</dbReference>
<reference evidence="2" key="1">
    <citation type="submission" date="2018-08" db="EMBL/GenBank/DDBJ databases">
        <authorList>
            <person name="Rossello M."/>
        </authorList>
    </citation>
    <scope>NUCLEOTIDE SEQUENCE [LARGE SCALE GENOMIC DNA]</scope>
    <source>
        <strain evidence="2">cv. Chinese Spring</strain>
    </source>
</reference>
<accession>A0A3B6HQG8</accession>
<dbReference type="GeneID" id="123084754"/>
<organism evidence="2">
    <name type="scientific">Triticum aestivum</name>
    <name type="common">Wheat</name>
    <dbReference type="NCBI Taxonomy" id="4565"/>
    <lineage>
        <taxon>Eukaryota</taxon>
        <taxon>Viridiplantae</taxon>
        <taxon>Streptophyta</taxon>
        <taxon>Embryophyta</taxon>
        <taxon>Tracheophyta</taxon>
        <taxon>Spermatophyta</taxon>
        <taxon>Magnoliopsida</taxon>
        <taxon>Liliopsida</taxon>
        <taxon>Poales</taxon>
        <taxon>Poaceae</taxon>
        <taxon>BOP clade</taxon>
        <taxon>Pooideae</taxon>
        <taxon>Triticodae</taxon>
        <taxon>Triticeae</taxon>
        <taxon>Triticinae</taxon>
        <taxon>Triticum</taxon>
    </lineage>
</organism>
<dbReference type="Gramene" id="TraesCLE_scaffold_053505_01G000200.1">
    <property type="protein sequence ID" value="TraesCLE_scaffold_053505_01G000200.1"/>
    <property type="gene ID" value="TraesCLE_scaffold_053505_01G000200"/>
</dbReference>
<feature type="region of interest" description="Disordered" evidence="1">
    <location>
        <begin position="220"/>
        <end position="383"/>
    </location>
</feature>
<name>A0A3B6HQG8_WHEAT</name>
<evidence type="ECO:0000313" key="3">
    <source>
        <dbReference type="Proteomes" id="UP000019116"/>
    </source>
</evidence>
<dbReference type="Gramene" id="TraesLAC4A03G01962070.1">
    <property type="protein sequence ID" value="TraesLAC4A03G01962070.1"/>
    <property type="gene ID" value="TraesLAC4A03G01962070"/>
</dbReference>
<dbReference type="Gramene" id="TraesNOR4A03G02035350.1">
    <property type="protein sequence ID" value="TraesNOR4A03G02035350.1"/>
    <property type="gene ID" value="TraesNOR4A03G02035350"/>
</dbReference>